<comment type="caution">
    <text evidence="3">The sequence shown here is derived from an EMBL/GenBank/DDBJ whole genome shotgun (WGS) entry which is preliminary data.</text>
</comment>
<evidence type="ECO:0000256" key="2">
    <source>
        <dbReference type="SAM" id="SignalP"/>
    </source>
</evidence>
<name>A0A9W4XH63_9PLEO</name>
<protein>
    <submittedName>
        <fullName evidence="3">Uncharacterized protein</fullName>
    </submittedName>
</protein>
<feature type="region of interest" description="Disordered" evidence="1">
    <location>
        <begin position="76"/>
        <end position="101"/>
    </location>
</feature>
<evidence type="ECO:0000313" key="4">
    <source>
        <dbReference type="Proteomes" id="UP001152607"/>
    </source>
</evidence>
<proteinExistence type="predicted"/>
<feature type="compositionally biased region" description="Polar residues" evidence="1">
    <location>
        <begin position="76"/>
        <end position="85"/>
    </location>
</feature>
<accession>A0A9W4XH63</accession>
<feature type="chain" id="PRO_5040862297" evidence="2">
    <location>
        <begin position="22"/>
        <end position="128"/>
    </location>
</feature>
<organism evidence="3 4">
    <name type="scientific">Periconia digitata</name>
    <dbReference type="NCBI Taxonomy" id="1303443"/>
    <lineage>
        <taxon>Eukaryota</taxon>
        <taxon>Fungi</taxon>
        <taxon>Dikarya</taxon>
        <taxon>Ascomycota</taxon>
        <taxon>Pezizomycotina</taxon>
        <taxon>Dothideomycetes</taxon>
        <taxon>Pleosporomycetidae</taxon>
        <taxon>Pleosporales</taxon>
        <taxon>Massarineae</taxon>
        <taxon>Periconiaceae</taxon>
        <taxon>Periconia</taxon>
    </lineage>
</organism>
<dbReference type="AlphaFoldDB" id="A0A9W4XH63"/>
<sequence>MYSLQQLFFCLFAVFTIGVFAQSSFDSTVYVTSTVYRVNTVTATGTPPVGGPVNSTLTIAPTPYATVQPSAVQPSASISYSAPSNGTNPKPTGGAAPPTTEFPGAASGFSVNGPVVALVAVGLGFLAL</sequence>
<dbReference type="EMBL" id="CAOQHR010000003">
    <property type="protein sequence ID" value="CAI6331778.1"/>
    <property type="molecule type" value="Genomic_DNA"/>
</dbReference>
<evidence type="ECO:0000313" key="3">
    <source>
        <dbReference type="EMBL" id="CAI6331778.1"/>
    </source>
</evidence>
<evidence type="ECO:0000256" key="1">
    <source>
        <dbReference type="SAM" id="MobiDB-lite"/>
    </source>
</evidence>
<keyword evidence="4" id="KW-1185">Reference proteome</keyword>
<feature type="signal peptide" evidence="2">
    <location>
        <begin position="1"/>
        <end position="21"/>
    </location>
</feature>
<keyword evidence="2" id="KW-0732">Signal</keyword>
<gene>
    <name evidence="3" type="ORF">PDIGIT_LOCUS4807</name>
</gene>
<dbReference type="Proteomes" id="UP001152607">
    <property type="component" value="Unassembled WGS sequence"/>
</dbReference>
<feature type="compositionally biased region" description="Low complexity" evidence="1">
    <location>
        <begin position="86"/>
        <end position="101"/>
    </location>
</feature>
<reference evidence="3" key="1">
    <citation type="submission" date="2023-01" db="EMBL/GenBank/DDBJ databases">
        <authorList>
            <person name="Van Ghelder C."/>
            <person name="Rancurel C."/>
        </authorList>
    </citation>
    <scope>NUCLEOTIDE SEQUENCE</scope>
    <source>
        <strain evidence="3">CNCM I-4278</strain>
    </source>
</reference>